<evidence type="ECO:0000313" key="1">
    <source>
        <dbReference type="EMBL" id="RNA28214.1"/>
    </source>
</evidence>
<proteinExistence type="predicted"/>
<organism evidence="1 2">
    <name type="scientific">Brachionus plicatilis</name>
    <name type="common">Marine rotifer</name>
    <name type="synonym">Brachionus muelleri</name>
    <dbReference type="NCBI Taxonomy" id="10195"/>
    <lineage>
        <taxon>Eukaryota</taxon>
        <taxon>Metazoa</taxon>
        <taxon>Spiralia</taxon>
        <taxon>Gnathifera</taxon>
        <taxon>Rotifera</taxon>
        <taxon>Eurotatoria</taxon>
        <taxon>Monogononta</taxon>
        <taxon>Pseudotrocha</taxon>
        <taxon>Ploima</taxon>
        <taxon>Brachionidae</taxon>
        <taxon>Brachionus</taxon>
    </lineage>
</organism>
<evidence type="ECO:0000313" key="2">
    <source>
        <dbReference type="Proteomes" id="UP000276133"/>
    </source>
</evidence>
<dbReference type="AlphaFoldDB" id="A0A3M7RXC6"/>
<dbReference type="EMBL" id="REGN01002419">
    <property type="protein sequence ID" value="RNA28214.1"/>
    <property type="molecule type" value="Genomic_DNA"/>
</dbReference>
<accession>A0A3M7RXC6</accession>
<gene>
    <name evidence="1" type="ORF">BpHYR1_005905</name>
</gene>
<reference evidence="1 2" key="1">
    <citation type="journal article" date="2018" name="Sci. Rep.">
        <title>Genomic signatures of local adaptation to the degree of environmental predictability in rotifers.</title>
        <authorList>
            <person name="Franch-Gras L."/>
            <person name="Hahn C."/>
            <person name="Garcia-Roger E.M."/>
            <person name="Carmona M.J."/>
            <person name="Serra M."/>
            <person name="Gomez A."/>
        </authorList>
    </citation>
    <scope>NUCLEOTIDE SEQUENCE [LARGE SCALE GENOMIC DNA]</scope>
    <source>
        <strain evidence="1">HYR1</strain>
    </source>
</reference>
<keyword evidence="2" id="KW-1185">Reference proteome</keyword>
<sequence length="66" mass="7822">MAIKIWQPKITRFFYGYFGSFPECDQKFENLKIIFKNRKRKGSFYKEVALVPGESFDTAKLAVKKH</sequence>
<comment type="caution">
    <text evidence="1">The sequence shown here is derived from an EMBL/GenBank/DDBJ whole genome shotgun (WGS) entry which is preliminary data.</text>
</comment>
<protein>
    <submittedName>
        <fullName evidence="1">Uncharacterized protein</fullName>
    </submittedName>
</protein>
<dbReference type="Proteomes" id="UP000276133">
    <property type="component" value="Unassembled WGS sequence"/>
</dbReference>
<name>A0A3M7RXC6_BRAPC</name>